<evidence type="ECO:0000313" key="2">
    <source>
        <dbReference type="Proteomes" id="UP000027986"/>
    </source>
</evidence>
<proteinExistence type="predicted"/>
<evidence type="ECO:0000313" key="1">
    <source>
        <dbReference type="EMBL" id="AIF40443.1"/>
    </source>
</evidence>
<dbReference type="GeneID" id="41840582"/>
<reference evidence="1 2" key="1">
    <citation type="submission" date="2014-07" db="EMBL/GenBank/DDBJ databases">
        <title>Genome Sequencing of Dermacoccus nishinomiyaensis.</title>
        <authorList>
            <person name="Hong K.W."/>
            <person name="Chan K.G."/>
        </authorList>
    </citation>
    <scope>NUCLEOTIDE SEQUENCE [LARGE SCALE GENOMIC DNA]</scope>
    <source>
        <strain evidence="1 2">M25</strain>
    </source>
</reference>
<dbReference type="RefSeq" id="WP_006945861.1">
    <property type="nucleotide sequence ID" value="NZ_CP008889.1"/>
</dbReference>
<sequence length="93" mass="8933">MTYANGAYDAVVTTRPGATFFLAPTSPGANGMSPSASAGGVCTAGTKGVQGMLTTYSLHCPGEQNAATLLIVRVAGGGSGASVATPLAVGTTP</sequence>
<name>A0A075JK31_9MICO</name>
<protein>
    <submittedName>
        <fullName evidence="1">Uncharacterized protein</fullName>
    </submittedName>
</protein>
<dbReference type="Proteomes" id="UP000027986">
    <property type="component" value="Chromosome"/>
</dbReference>
<dbReference type="HOGENOM" id="CLU_2394870_0_0_11"/>
<gene>
    <name evidence="1" type="ORF">HX89_05195</name>
</gene>
<dbReference type="KEGG" id="dni:HX89_05195"/>
<dbReference type="EMBL" id="CP008889">
    <property type="protein sequence ID" value="AIF40443.1"/>
    <property type="molecule type" value="Genomic_DNA"/>
</dbReference>
<dbReference type="AlphaFoldDB" id="A0A075JK31"/>
<accession>A0A075JK31</accession>
<organism evidence="1 2">
    <name type="scientific">Dermacoccus nishinomiyaensis</name>
    <dbReference type="NCBI Taxonomy" id="1274"/>
    <lineage>
        <taxon>Bacteria</taxon>
        <taxon>Bacillati</taxon>
        <taxon>Actinomycetota</taxon>
        <taxon>Actinomycetes</taxon>
        <taxon>Micrococcales</taxon>
        <taxon>Dermacoccaceae</taxon>
        <taxon>Dermacoccus</taxon>
    </lineage>
</organism>
<keyword evidence="2" id="KW-1185">Reference proteome</keyword>